<organism evidence="8 9">
    <name type="scientific">Maylandia zebra</name>
    <name type="common">zebra mbuna</name>
    <dbReference type="NCBI Taxonomy" id="106582"/>
    <lineage>
        <taxon>Eukaryota</taxon>
        <taxon>Metazoa</taxon>
        <taxon>Chordata</taxon>
        <taxon>Craniata</taxon>
        <taxon>Vertebrata</taxon>
        <taxon>Euteleostomi</taxon>
        <taxon>Actinopterygii</taxon>
        <taxon>Neopterygii</taxon>
        <taxon>Teleostei</taxon>
        <taxon>Neoteleostei</taxon>
        <taxon>Acanthomorphata</taxon>
        <taxon>Ovalentaria</taxon>
        <taxon>Cichlomorphae</taxon>
        <taxon>Cichliformes</taxon>
        <taxon>Cichlidae</taxon>
        <taxon>African cichlids</taxon>
        <taxon>Pseudocrenilabrinae</taxon>
        <taxon>Haplochromini</taxon>
        <taxon>Maylandia</taxon>
        <taxon>Maylandia zebra complex</taxon>
    </lineage>
</organism>
<dbReference type="GO" id="GO:0005762">
    <property type="term" value="C:mitochondrial large ribosomal subunit"/>
    <property type="evidence" value="ECO:0007669"/>
    <property type="project" value="TreeGrafter"/>
</dbReference>
<name>A0A3P9D4E6_9CICH</name>
<evidence type="ECO:0000256" key="5">
    <source>
        <dbReference type="ARBA" id="ARBA00023274"/>
    </source>
</evidence>
<dbReference type="PANTHER" id="PTHR13477">
    <property type="entry name" value="MITOCHONDRIAL 39S RIBOSOMAL PROTEIN L49"/>
    <property type="match status" value="1"/>
</dbReference>
<keyword evidence="3" id="KW-0689">Ribosomal protein</keyword>
<dbReference type="GO" id="GO:0003735">
    <property type="term" value="F:structural constituent of ribosome"/>
    <property type="evidence" value="ECO:0007669"/>
    <property type="project" value="InterPro"/>
</dbReference>
<dbReference type="GO" id="GO:0006412">
    <property type="term" value="P:translation"/>
    <property type="evidence" value="ECO:0007669"/>
    <property type="project" value="InterPro"/>
</dbReference>
<dbReference type="AlphaFoldDB" id="A0A3P9D4E6"/>
<dbReference type="Ensembl" id="ENSMZET00005029884.1">
    <property type="protein sequence ID" value="ENSMZEP00005028966.1"/>
    <property type="gene ID" value="ENSMZEG00005021611.1"/>
</dbReference>
<evidence type="ECO:0000256" key="1">
    <source>
        <dbReference type="ARBA" id="ARBA00004173"/>
    </source>
</evidence>
<comment type="similarity">
    <text evidence="2">Belongs to the mitochondrion-specific ribosomal protein mL49 family.</text>
</comment>
<evidence type="ECO:0000256" key="7">
    <source>
        <dbReference type="ARBA" id="ARBA00035545"/>
    </source>
</evidence>
<keyword evidence="5" id="KW-0687">Ribonucleoprotein</keyword>
<dbReference type="STRING" id="106582.ENSMZEP00005028966"/>
<accession>A0A3P9D4E6</accession>
<evidence type="ECO:0000256" key="3">
    <source>
        <dbReference type="ARBA" id="ARBA00022980"/>
    </source>
</evidence>
<evidence type="ECO:0000313" key="9">
    <source>
        <dbReference type="Proteomes" id="UP000265160"/>
    </source>
</evidence>
<sequence>DRIFLILEMLRKWKNAVLHICLICALKDMSWSKMTPRFLTVLLESSGVERLIPPSRIPTLPKHTGPTPSGWISRHDILIYTDVTNSNQKLTLIWKREGDIRALEKDVRQYLKEVMGKELLTQANVITMTDWLVSKGF</sequence>
<evidence type="ECO:0000256" key="6">
    <source>
        <dbReference type="ARBA" id="ARBA00035191"/>
    </source>
</evidence>
<reference evidence="8" key="3">
    <citation type="submission" date="2025-09" db="UniProtKB">
        <authorList>
            <consortium name="Ensembl"/>
        </authorList>
    </citation>
    <scope>IDENTIFICATION</scope>
</reference>
<dbReference type="PANTHER" id="PTHR13477:SF0">
    <property type="entry name" value="LARGE RIBOSOMAL SUBUNIT PROTEIN ML49"/>
    <property type="match status" value="1"/>
</dbReference>
<evidence type="ECO:0000256" key="4">
    <source>
        <dbReference type="ARBA" id="ARBA00023128"/>
    </source>
</evidence>
<dbReference type="GeneTree" id="ENSGT00940000178462"/>
<evidence type="ECO:0000313" key="8">
    <source>
        <dbReference type="Ensembl" id="ENSMZEP00005028966.1"/>
    </source>
</evidence>
<dbReference type="Proteomes" id="UP000265160">
    <property type="component" value="LG20"/>
</dbReference>
<keyword evidence="9" id="KW-1185">Reference proteome</keyword>
<dbReference type="InterPro" id="IPR007740">
    <property type="entry name" value="Ribosomal_mL49"/>
</dbReference>
<reference evidence="8" key="2">
    <citation type="submission" date="2025-08" db="UniProtKB">
        <authorList>
            <consortium name="Ensembl"/>
        </authorList>
    </citation>
    <scope>IDENTIFICATION</scope>
</reference>
<dbReference type="Gene3D" id="3.30.780.10">
    <property type="entry name" value="SUI1-like domain"/>
    <property type="match status" value="1"/>
</dbReference>
<comment type="subcellular location">
    <subcellularLocation>
        <location evidence="1">Mitochondrion</location>
    </subcellularLocation>
</comment>
<reference evidence="8 9" key="1">
    <citation type="journal article" date="2014" name="Nature">
        <title>The genomic substrate for adaptive radiation in African cichlid fish.</title>
        <authorList>
            <person name="Brawand D."/>
            <person name="Wagner C.E."/>
            <person name="Li Y.I."/>
            <person name="Malinsky M."/>
            <person name="Keller I."/>
            <person name="Fan S."/>
            <person name="Simakov O."/>
            <person name="Ng A.Y."/>
            <person name="Lim Z.W."/>
            <person name="Bezault E."/>
            <person name="Turner-Maier J."/>
            <person name="Johnson J."/>
            <person name="Alcazar R."/>
            <person name="Noh H.J."/>
            <person name="Russell P."/>
            <person name="Aken B."/>
            <person name="Alfoldi J."/>
            <person name="Amemiya C."/>
            <person name="Azzouzi N."/>
            <person name="Baroiller J.F."/>
            <person name="Barloy-Hubler F."/>
            <person name="Berlin A."/>
            <person name="Bloomquist R."/>
            <person name="Carleton K.L."/>
            <person name="Conte M.A."/>
            <person name="D'Cotta H."/>
            <person name="Eshel O."/>
            <person name="Gaffney L."/>
            <person name="Galibert F."/>
            <person name="Gante H.F."/>
            <person name="Gnerre S."/>
            <person name="Greuter L."/>
            <person name="Guyon R."/>
            <person name="Haddad N.S."/>
            <person name="Haerty W."/>
            <person name="Harris R.M."/>
            <person name="Hofmann H.A."/>
            <person name="Hourlier T."/>
            <person name="Hulata G."/>
            <person name="Jaffe D.B."/>
            <person name="Lara M."/>
            <person name="Lee A.P."/>
            <person name="MacCallum I."/>
            <person name="Mwaiko S."/>
            <person name="Nikaido M."/>
            <person name="Nishihara H."/>
            <person name="Ozouf-Costaz C."/>
            <person name="Penman D.J."/>
            <person name="Przybylski D."/>
            <person name="Rakotomanga M."/>
            <person name="Renn S.C.P."/>
            <person name="Ribeiro F.J."/>
            <person name="Ron M."/>
            <person name="Salzburger W."/>
            <person name="Sanchez-Pulido L."/>
            <person name="Santos M.E."/>
            <person name="Searle S."/>
            <person name="Sharpe T."/>
            <person name="Swofford R."/>
            <person name="Tan F.J."/>
            <person name="Williams L."/>
            <person name="Young S."/>
            <person name="Yin S."/>
            <person name="Okada N."/>
            <person name="Kocher T.D."/>
            <person name="Miska E.A."/>
            <person name="Lander E.S."/>
            <person name="Venkatesh B."/>
            <person name="Fernald R.D."/>
            <person name="Meyer A."/>
            <person name="Ponting C.P."/>
            <person name="Streelman J.T."/>
            <person name="Lindblad-Toh K."/>
            <person name="Seehausen O."/>
            <person name="Di Palma F."/>
        </authorList>
    </citation>
    <scope>NUCLEOTIDE SEQUENCE</scope>
</reference>
<proteinExistence type="inferred from homology"/>
<protein>
    <recommendedName>
        <fullName evidence="6">Large ribosomal subunit protein mL49</fullName>
    </recommendedName>
    <alternativeName>
        <fullName evidence="7">39S ribosomal protein L49, mitochondrial</fullName>
    </alternativeName>
</protein>
<evidence type="ECO:0000256" key="2">
    <source>
        <dbReference type="ARBA" id="ARBA00005677"/>
    </source>
</evidence>
<keyword evidence="4" id="KW-0496">Mitochondrion</keyword>